<proteinExistence type="predicted"/>
<protein>
    <submittedName>
        <fullName evidence="1">Uncharacterized protein</fullName>
    </submittedName>
</protein>
<dbReference type="Proteomes" id="UP000827872">
    <property type="component" value="Linkage Group LG15"/>
</dbReference>
<accession>A0ACB8EVQ5</accession>
<reference evidence="1" key="1">
    <citation type="submission" date="2021-08" db="EMBL/GenBank/DDBJ databases">
        <title>The first chromosome-level gecko genome reveals the dynamic sex chromosomes of Neotropical dwarf geckos (Sphaerodactylidae: Sphaerodactylus).</title>
        <authorList>
            <person name="Pinto B.J."/>
            <person name="Keating S.E."/>
            <person name="Gamble T."/>
        </authorList>
    </citation>
    <scope>NUCLEOTIDE SEQUENCE</scope>
    <source>
        <strain evidence="1">TG3544</strain>
    </source>
</reference>
<name>A0ACB8EVQ5_9SAUR</name>
<evidence type="ECO:0000313" key="2">
    <source>
        <dbReference type="Proteomes" id="UP000827872"/>
    </source>
</evidence>
<sequence length="131" mass="14391">MSEMEKAFHKFASYRRTSKVANDMTAKNFSKMCQECGLVDGKAVNTDDVDIAFNKVSCKMGFTAFEQSLLDILEAQKPITASGVERPTNTSKRLGSDKQHFDKSRKDMGISKLSDLAEGTSNIGNVEEPGT</sequence>
<dbReference type="EMBL" id="CM037628">
    <property type="protein sequence ID" value="KAH7996625.1"/>
    <property type="molecule type" value="Genomic_DNA"/>
</dbReference>
<organism evidence="1 2">
    <name type="scientific">Sphaerodactylus townsendi</name>
    <dbReference type="NCBI Taxonomy" id="933632"/>
    <lineage>
        <taxon>Eukaryota</taxon>
        <taxon>Metazoa</taxon>
        <taxon>Chordata</taxon>
        <taxon>Craniata</taxon>
        <taxon>Vertebrata</taxon>
        <taxon>Euteleostomi</taxon>
        <taxon>Lepidosauria</taxon>
        <taxon>Squamata</taxon>
        <taxon>Bifurcata</taxon>
        <taxon>Gekkota</taxon>
        <taxon>Sphaerodactylidae</taxon>
        <taxon>Sphaerodactylus</taxon>
    </lineage>
</organism>
<gene>
    <name evidence="1" type="ORF">K3G42_008733</name>
</gene>
<keyword evidence="2" id="KW-1185">Reference proteome</keyword>
<comment type="caution">
    <text evidence="1">The sequence shown here is derived from an EMBL/GenBank/DDBJ whole genome shotgun (WGS) entry which is preliminary data.</text>
</comment>
<evidence type="ECO:0000313" key="1">
    <source>
        <dbReference type="EMBL" id="KAH7996625.1"/>
    </source>
</evidence>